<organism evidence="2 3">
    <name type="scientific">Diatraea saccharalis</name>
    <name type="common">sugarcane borer</name>
    <dbReference type="NCBI Taxonomy" id="40085"/>
    <lineage>
        <taxon>Eukaryota</taxon>
        <taxon>Metazoa</taxon>
        <taxon>Ecdysozoa</taxon>
        <taxon>Arthropoda</taxon>
        <taxon>Hexapoda</taxon>
        <taxon>Insecta</taxon>
        <taxon>Pterygota</taxon>
        <taxon>Neoptera</taxon>
        <taxon>Endopterygota</taxon>
        <taxon>Lepidoptera</taxon>
        <taxon>Glossata</taxon>
        <taxon>Ditrysia</taxon>
        <taxon>Pyraloidea</taxon>
        <taxon>Crambidae</taxon>
        <taxon>Crambinae</taxon>
        <taxon>Diatraea</taxon>
    </lineage>
</organism>
<dbReference type="OrthoDB" id="185373at2759"/>
<sequence length="1310" mass="148791">MSSLLRSTKFVRYFTGAARTLILNAAKTTETATLINPKTLSAANNVLLRDYSTSKNAKEQLEPLLQRLDSEVRRFGRISKRDIDEVFDEIRSKHDITSSQSLLVIRCCGELVPEELPEQRTLLVQKIWNVLTERGIPMDISHYNALLRVYIENEHPFSPAKFLEELESKGLQPNRVTYQRLMWRYCQDGDVEGATKVLERMRELNLPVSEPVLNALVMGHSFHGDTDGAKAVLETMAGAGLQPTNRTYMLLACGYARKGDIDAVNEVIKNATEKDVYMTDKDILDIIEHLAIGGHGNKAELLFNHLQKGIGYNQDVCNLILRLLNKRQIETAMRVMKTMPKAANVDDTIFKGAFFVKQLLKVSNDPDAIIQTCKELQTENLVPSSLFIATEMALQLGHVELSQKLFKEIEKEGIEIRQHYYWPLLVQKGKEGDEEGLLQLLRDMSSQGQTVSGETLKDYVIPYLMKKDSPHNAILKLQIANVPIIHSARILMTDLLESGKIKEASEIALQYRLRGQFSLVSRPLLNALNKTKDVNSFVSILHVMSSKPMVSKVDDELTNEDEADDRTDTFEIGRLVKSAVKLLPKNDSVESLLTALHSKGIRLDTEAAEAIQQTLGKNMTTKLSELLTQLTAADLELVAIQGPQRERVNTPRTAAQLELLLEQIKNRGGNNIERLQKQLLYAYIKENNASKLESYLQELKASNFEFSPASLAQLYEFYCSNDEIEKANECQAQIKEKNPNFVLNRHKLVLMANALIRANRFEEAIQFLQDNKPTEDFENIGFVFNSRCWQMLNNLAEQKDEAKVLLLTKTLIENNYVEPSNVILGPSIKVFLLKEDVEGALQQFQQCCNQYRTTPWKGELMKALIMKEDANKLQWLADLSTQIHGEVNILHDLVLAFVECGRLRQARRILETPGMQTRQRRLEDACQRYVEEGKSEYLEGLLEATKELSHIDRSNIFYHLLKSYCKADETDKALGLWTLLQEEGEIPSDQFLLQLGKHLRQKNREVPFIMPDQDKHKPQAKTQSKDKPKELSQKSSQKGMSNTIEALIQDNKITEAYELTLKSFVEGFTPKSSVLKYLLKTLAEAGHVDKILEVGKYTSDALKKLITYDDKLTLATFRNGNGIQHVENLLKAAESAKTPEDIQVIVQKFPRSIALASVIGDNELVIKCQKVAEIVASKGHIIPMNLLWMEYILAGKEKEAKAVWNQWLCNASSLLFRRLLQESHNRNDPQIIINLIDNLKSNKEVSKGSFGNVYSRLINLYLMNNKIEEAEKVLNEAIEIGLDTEHFNKNCLNRLKDALKDAGKEFNYFK</sequence>
<dbReference type="EMBL" id="OU893345">
    <property type="protein sequence ID" value="CAG9785744.1"/>
    <property type="molecule type" value="Genomic_DNA"/>
</dbReference>
<dbReference type="InterPro" id="IPR033490">
    <property type="entry name" value="LRP130"/>
</dbReference>
<gene>
    <name evidence="2" type="ORF">DIATSA_LOCUS3756</name>
</gene>
<name>A0A9N9QY94_9NEOP</name>
<dbReference type="GO" id="GO:0070129">
    <property type="term" value="P:regulation of mitochondrial translation"/>
    <property type="evidence" value="ECO:0007669"/>
    <property type="project" value="TreeGrafter"/>
</dbReference>
<keyword evidence="3" id="KW-1185">Reference proteome</keyword>
<protein>
    <recommendedName>
        <fullName evidence="4">Leucine-rich PPR motif-containing protein, mitochondrial</fullName>
    </recommendedName>
</protein>
<dbReference type="GO" id="GO:0003730">
    <property type="term" value="F:mRNA 3'-UTR binding"/>
    <property type="evidence" value="ECO:0007669"/>
    <property type="project" value="TreeGrafter"/>
</dbReference>
<reference evidence="2" key="2">
    <citation type="submission" date="2022-10" db="EMBL/GenBank/DDBJ databases">
        <authorList>
            <consortium name="ENA_rothamsted_submissions"/>
            <consortium name="culmorum"/>
            <person name="King R."/>
        </authorList>
    </citation>
    <scope>NUCLEOTIDE SEQUENCE</scope>
</reference>
<reference evidence="2" key="1">
    <citation type="submission" date="2021-12" db="EMBL/GenBank/DDBJ databases">
        <authorList>
            <person name="King R."/>
        </authorList>
    </citation>
    <scope>NUCLEOTIDE SEQUENCE</scope>
</reference>
<evidence type="ECO:0008006" key="4">
    <source>
        <dbReference type="Google" id="ProtNLM"/>
    </source>
</evidence>
<dbReference type="Pfam" id="PF12854">
    <property type="entry name" value="PPR_1"/>
    <property type="match status" value="1"/>
</dbReference>
<dbReference type="PANTHER" id="PTHR46669">
    <property type="entry name" value="LEUCINE-RICH PPR MOTIF-CONTAINING PROTEIN, MITOCHONDRIAL"/>
    <property type="match status" value="1"/>
</dbReference>
<feature type="compositionally biased region" description="Basic and acidic residues" evidence="1">
    <location>
        <begin position="1012"/>
        <end position="1032"/>
    </location>
</feature>
<accession>A0A9N9QY94</accession>
<evidence type="ECO:0000313" key="2">
    <source>
        <dbReference type="EMBL" id="CAG9785744.1"/>
    </source>
</evidence>
<dbReference type="InterPro" id="IPR011990">
    <property type="entry name" value="TPR-like_helical_dom_sf"/>
</dbReference>
<dbReference type="PANTHER" id="PTHR46669:SF2">
    <property type="entry name" value="EG:BACN32G11.3 PROTEIN"/>
    <property type="match status" value="1"/>
</dbReference>
<dbReference type="GO" id="GO:0005634">
    <property type="term" value="C:nucleus"/>
    <property type="evidence" value="ECO:0007669"/>
    <property type="project" value="TreeGrafter"/>
</dbReference>
<evidence type="ECO:0000313" key="3">
    <source>
        <dbReference type="Proteomes" id="UP001153714"/>
    </source>
</evidence>
<evidence type="ECO:0000256" key="1">
    <source>
        <dbReference type="SAM" id="MobiDB-lite"/>
    </source>
</evidence>
<dbReference type="SUPFAM" id="SSF48452">
    <property type="entry name" value="TPR-like"/>
    <property type="match status" value="1"/>
</dbReference>
<dbReference type="Gene3D" id="1.25.40.10">
    <property type="entry name" value="Tetratricopeptide repeat domain"/>
    <property type="match status" value="4"/>
</dbReference>
<dbReference type="NCBIfam" id="TIGR00756">
    <property type="entry name" value="PPR"/>
    <property type="match status" value="1"/>
</dbReference>
<dbReference type="GO" id="GO:0005739">
    <property type="term" value="C:mitochondrion"/>
    <property type="evidence" value="ECO:0007669"/>
    <property type="project" value="TreeGrafter"/>
</dbReference>
<feature type="region of interest" description="Disordered" evidence="1">
    <location>
        <begin position="1008"/>
        <end position="1039"/>
    </location>
</feature>
<dbReference type="InterPro" id="IPR002885">
    <property type="entry name" value="PPR_rpt"/>
</dbReference>
<dbReference type="Proteomes" id="UP001153714">
    <property type="component" value="Chromosome 14"/>
</dbReference>
<proteinExistence type="predicted"/>
<dbReference type="Pfam" id="PF01535">
    <property type="entry name" value="PPR"/>
    <property type="match status" value="2"/>
</dbReference>